<evidence type="ECO:0000313" key="2">
    <source>
        <dbReference type="EMBL" id="GFD23333.1"/>
    </source>
</evidence>
<feature type="non-terminal residue" evidence="2">
    <location>
        <position position="1"/>
    </location>
</feature>
<evidence type="ECO:0000256" key="1">
    <source>
        <dbReference type="SAM" id="MobiDB-lite"/>
    </source>
</evidence>
<feature type="compositionally biased region" description="Polar residues" evidence="1">
    <location>
        <begin position="7"/>
        <end position="22"/>
    </location>
</feature>
<sequence>LFDIDSLPNSMNYEPGTAGNQTNNNASIEINANAGKARQEKAFDHEYILLPFVPSSTQSLDNKDVGDVLDKEDEGVSKGSSIDDQGKTDSGTQDVGTAEPSINTASTNINTGSLHINTIGSNNPSMLSLEETNIFDDVYDDREVGAEAATNNLELSTVVSLIPTTRMHKDHPKEQIIGDLNFATQTRRML</sequence>
<feature type="non-terminal residue" evidence="2">
    <location>
        <position position="190"/>
    </location>
</feature>
<accession>A0A699UMJ1</accession>
<reference evidence="2" key="1">
    <citation type="journal article" date="2019" name="Sci. Rep.">
        <title>Draft genome of Tanacetum cinerariifolium, the natural source of mosquito coil.</title>
        <authorList>
            <person name="Yamashiro T."/>
            <person name="Shiraishi A."/>
            <person name="Satake H."/>
            <person name="Nakayama K."/>
        </authorList>
    </citation>
    <scope>NUCLEOTIDE SEQUENCE</scope>
</reference>
<comment type="caution">
    <text evidence="2">The sequence shown here is derived from an EMBL/GenBank/DDBJ whole genome shotgun (WGS) entry which is preliminary data.</text>
</comment>
<proteinExistence type="predicted"/>
<organism evidence="2">
    <name type="scientific">Tanacetum cinerariifolium</name>
    <name type="common">Dalmatian daisy</name>
    <name type="synonym">Chrysanthemum cinerariifolium</name>
    <dbReference type="NCBI Taxonomy" id="118510"/>
    <lineage>
        <taxon>Eukaryota</taxon>
        <taxon>Viridiplantae</taxon>
        <taxon>Streptophyta</taxon>
        <taxon>Embryophyta</taxon>
        <taxon>Tracheophyta</taxon>
        <taxon>Spermatophyta</taxon>
        <taxon>Magnoliopsida</taxon>
        <taxon>eudicotyledons</taxon>
        <taxon>Gunneridae</taxon>
        <taxon>Pentapetalae</taxon>
        <taxon>asterids</taxon>
        <taxon>campanulids</taxon>
        <taxon>Asterales</taxon>
        <taxon>Asteraceae</taxon>
        <taxon>Asteroideae</taxon>
        <taxon>Anthemideae</taxon>
        <taxon>Anthemidinae</taxon>
        <taxon>Tanacetum</taxon>
    </lineage>
</organism>
<protein>
    <submittedName>
        <fullName evidence="2">Uncharacterized protein</fullName>
    </submittedName>
</protein>
<name>A0A699UMJ1_TANCI</name>
<feature type="region of interest" description="Disordered" evidence="1">
    <location>
        <begin position="1"/>
        <end position="24"/>
    </location>
</feature>
<gene>
    <name evidence="2" type="ORF">Tci_895302</name>
</gene>
<dbReference type="EMBL" id="BKCJ011343999">
    <property type="protein sequence ID" value="GFD23333.1"/>
    <property type="molecule type" value="Genomic_DNA"/>
</dbReference>
<feature type="region of interest" description="Disordered" evidence="1">
    <location>
        <begin position="70"/>
        <end position="107"/>
    </location>
</feature>
<dbReference type="AlphaFoldDB" id="A0A699UMJ1"/>
<feature type="compositionally biased region" description="Polar residues" evidence="1">
    <location>
        <begin position="78"/>
        <end position="107"/>
    </location>
</feature>